<gene>
    <name evidence="1" type="ORF">HDA37_004810</name>
</gene>
<evidence type="ECO:0000313" key="2">
    <source>
        <dbReference type="Proteomes" id="UP000549695"/>
    </source>
</evidence>
<sequence>MSDTLRVLRSGLTRVARRIDDYTLAAFNPVYPTPAGRER</sequence>
<evidence type="ECO:0000313" key="1">
    <source>
        <dbReference type="EMBL" id="NYG04525.1"/>
    </source>
</evidence>
<proteinExistence type="predicted"/>
<name>A0A852WE16_PSEA5</name>
<keyword evidence="2" id="KW-1185">Reference proteome</keyword>
<dbReference type="EMBL" id="JACCCZ010000001">
    <property type="protein sequence ID" value="NYG04525.1"/>
    <property type="molecule type" value="Genomic_DNA"/>
</dbReference>
<organism evidence="1 2">
    <name type="scientific">Pseudonocardia alni</name>
    <name type="common">Amycolata alni</name>
    <dbReference type="NCBI Taxonomy" id="33907"/>
    <lineage>
        <taxon>Bacteria</taxon>
        <taxon>Bacillati</taxon>
        <taxon>Actinomycetota</taxon>
        <taxon>Actinomycetes</taxon>
        <taxon>Pseudonocardiales</taxon>
        <taxon>Pseudonocardiaceae</taxon>
        <taxon>Pseudonocardia</taxon>
    </lineage>
</organism>
<reference evidence="1 2" key="1">
    <citation type="submission" date="2020-07" db="EMBL/GenBank/DDBJ databases">
        <title>Sequencing the genomes of 1000 actinobacteria strains.</title>
        <authorList>
            <person name="Klenk H.-P."/>
        </authorList>
    </citation>
    <scope>NUCLEOTIDE SEQUENCE [LARGE SCALE GENOMIC DNA]</scope>
    <source>
        <strain evidence="1 2">DSM 44749</strain>
    </source>
</reference>
<dbReference type="Proteomes" id="UP000549695">
    <property type="component" value="Unassembled WGS sequence"/>
</dbReference>
<comment type="caution">
    <text evidence="1">The sequence shown here is derived from an EMBL/GenBank/DDBJ whole genome shotgun (WGS) entry which is preliminary data.</text>
</comment>
<dbReference type="AlphaFoldDB" id="A0A852WE16"/>
<accession>A0A852WE16</accession>
<protein>
    <submittedName>
        <fullName evidence="1">Uncharacterized protein</fullName>
    </submittedName>
</protein>